<evidence type="ECO:0000313" key="3">
    <source>
        <dbReference type="Proteomes" id="UP000223606"/>
    </source>
</evidence>
<dbReference type="AlphaFoldDB" id="A0A2C9D9V1"/>
<dbReference type="Pfam" id="PF05787">
    <property type="entry name" value="PhoX"/>
    <property type="match status" value="1"/>
</dbReference>
<organism evidence="2 3">
    <name type="scientific">Hartmannibacter diazotrophicus</name>
    <dbReference type="NCBI Taxonomy" id="1482074"/>
    <lineage>
        <taxon>Bacteria</taxon>
        <taxon>Pseudomonadati</taxon>
        <taxon>Pseudomonadota</taxon>
        <taxon>Alphaproteobacteria</taxon>
        <taxon>Hyphomicrobiales</taxon>
        <taxon>Pleomorphomonadaceae</taxon>
        <taxon>Hartmannibacter</taxon>
    </lineage>
</organism>
<name>A0A2C9D9V1_9HYPH</name>
<dbReference type="PANTHER" id="PTHR35399:SF2">
    <property type="entry name" value="DUF839 DOMAIN-CONTAINING PROTEIN"/>
    <property type="match status" value="1"/>
</dbReference>
<evidence type="ECO:0000313" key="2">
    <source>
        <dbReference type="EMBL" id="SON56365.1"/>
    </source>
</evidence>
<feature type="chain" id="PRO_5012022284" evidence="1">
    <location>
        <begin position="24"/>
        <end position="590"/>
    </location>
</feature>
<protein>
    <submittedName>
        <fullName evidence="2">Alkaline phosphatase</fullName>
    </submittedName>
</protein>
<proteinExistence type="predicted"/>
<dbReference type="InterPro" id="IPR008557">
    <property type="entry name" value="PhoX"/>
</dbReference>
<dbReference type="KEGG" id="hdi:HDIA_2824"/>
<reference evidence="3" key="1">
    <citation type="submission" date="2017-09" db="EMBL/GenBank/DDBJ databases">
        <title>Genome sequence of Nannocystis excedens DSM 71.</title>
        <authorList>
            <person name="Blom J."/>
        </authorList>
    </citation>
    <scope>NUCLEOTIDE SEQUENCE [LARGE SCALE GENOMIC DNA]</scope>
    <source>
        <strain evidence="3">type strain: E19</strain>
    </source>
</reference>
<gene>
    <name evidence="2" type="ORF">HDIA_2824</name>
</gene>
<dbReference type="Proteomes" id="UP000223606">
    <property type="component" value="Chromosome 1"/>
</dbReference>
<sequence>MMRQFLLATTAFVALCGSQPAFANGVGSIAFSPVSAPVTDKEKREVRASSEVTVDGKTSTIGFTPLVRSGDKIGDNTFGLVLDETGKPIVGADGAPMVSNDIDFSSLLQQNGKIYVVSHFETRPAMVYVTELAKDGETGELKAISTSPVDFADFGGLWVPCAGSLTPWGTHLGSEEYEPDANAVETATELSQLDDYMKPMALYFGYDAMAAGATIDGFRKVFNPYRYGYITEISVDDAGKGTGVKHYAMGRFSHELGYVLPDEKTVYMSDDGSNVGLYRFVADVAGKLDSGRLYAAKWEQTSAENGGEANISWIDLGAGSSDDVKALIDKGTKFSDIFDSAKMDDKGQCPEGFTASAANDVKECLKVKDGMDFAASRLETRRYAAVKGATTEIRKEEGITYDGDHNRLYVAISEISNGMDDMAKDGKYDIPSANHIKVAENKCGGVYALDLDENFAATNMKAIVTGKPHKYEDGPFAGNTCDIDGLANPDNISYVPARNTLIIGEDTGSGHQNDAVWSMDLATKELTRIETTPYGSETTSVYVYPNVGGHAYIMSVVQHPYGESDEDKLRSPADAKAYMGYIGPMPALMN</sequence>
<dbReference type="EMBL" id="LT960614">
    <property type="protein sequence ID" value="SON56365.1"/>
    <property type="molecule type" value="Genomic_DNA"/>
</dbReference>
<dbReference type="OrthoDB" id="9801383at2"/>
<dbReference type="RefSeq" id="WP_099556752.1">
    <property type="nucleotide sequence ID" value="NZ_LT960614.1"/>
</dbReference>
<keyword evidence="1" id="KW-0732">Signal</keyword>
<keyword evidence="3" id="KW-1185">Reference proteome</keyword>
<evidence type="ECO:0000256" key="1">
    <source>
        <dbReference type="SAM" id="SignalP"/>
    </source>
</evidence>
<dbReference type="PANTHER" id="PTHR35399">
    <property type="entry name" value="SLR8030 PROTEIN"/>
    <property type="match status" value="1"/>
</dbReference>
<feature type="signal peptide" evidence="1">
    <location>
        <begin position="1"/>
        <end position="23"/>
    </location>
</feature>
<accession>A0A2C9D9V1</accession>